<protein>
    <submittedName>
        <fullName evidence="1">Peptide transporter PTR1-like protein</fullName>
    </submittedName>
</protein>
<sequence length="128" mass="13441">MLDGDAAAQFVVGADRAVRLPAAVMTPGHHRAVALRNPLYHMELVGLADDDDAVHHARTGDAFQPVCRSVGNGAAEHEVVAALGQFVGKMAQQREEKGIGDGLAFFMAERDDHADHPGAASAQLAGHL</sequence>
<evidence type="ECO:0000313" key="1">
    <source>
        <dbReference type="EMBL" id="OMP12988.1"/>
    </source>
</evidence>
<comment type="caution">
    <text evidence="1">The sequence shown here is derived from an EMBL/GenBank/DDBJ whole genome shotgun (WGS) entry which is preliminary data.</text>
</comment>
<proteinExistence type="predicted"/>
<accession>A0A1R3L133</accession>
<dbReference type="AlphaFoldDB" id="A0A1R3L133"/>
<reference evidence="2" key="1">
    <citation type="submission" date="2013-09" db="EMBL/GenBank/DDBJ databases">
        <title>Corchorus olitorius genome sequencing.</title>
        <authorList>
            <person name="Alam M."/>
            <person name="Haque M.S."/>
            <person name="Islam M.S."/>
            <person name="Emdad E.M."/>
            <person name="Islam M.M."/>
            <person name="Ahmed B."/>
            <person name="Halim A."/>
            <person name="Hossen Q.M.M."/>
            <person name="Hossain M.Z."/>
            <person name="Ahmed R."/>
            <person name="Khan M.M."/>
            <person name="Islam R."/>
            <person name="Rashid M.M."/>
            <person name="Khan S.A."/>
            <person name="Rahman M.S."/>
            <person name="Alam M."/>
            <person name="Yahiya A.S."/>
            <person name="Khan M.S."/>
            <person name="Azam M.S."/>
            <person name="Haque T."/>
            <person name="Lashkar M.Z.H."/>
            <person name="Akhand A.I."/>
            <person name="Morshed G."/>
            <person name="Roy S."/>
            <person name="Uddin K.S."/>
            <person name="Rabeya T."/>
            <person name="Hossain A.S."/>
            <person name="Chowdhury A."/>
            <person name="Snigdha A.R."/>
            <person name="Mortoza M.S."/>
            <person name="Matin S.A."/>
            <person name="Hoque S.M.E."/>
            <person name="Islam M.K."/>
            <person name="Roy D.K."/>
            <person name="Haider R."/>
            <person name="Moosa M.M."/>
            <person name="Elias S.M."/>
            <person name="Hasan A.M."/>
            <person name="Jahan S."/>
            <person name="Shafiuddin M."/>
            <person name="Mahmood N."/>
            <person name="Shommy N.S."/>
        </authorList>
    </citation>
    <scope>NUCLEOTIDE SEQUENCE [LARGE SCALE GENOMIC DNA]</scope>
    <source>
        <strain evidence="2">cv. O-4</strain>
    </source>
</reference>
<keyword evidence="2" id="KW-1185">Reference proteome</keyword>
<organism evidence="1 2">
    <name type="scientific">Corchorus olitorius</name>
    <dbReference type="NCBI Taxonomy" id="93759"/>
    <lineage>
        <taxon>Eukaryota</taxon>
        <taxon>Viridiplantae</taxon>
        <taxon>Streptophyta</taxon>
        <taxon>Embryophyta</taxon>
        <taxon>Tracheophyta</taxon>
        <taxon>Spermatophyta</taxon>
        <taxon>Magnoliopsida</taxon>
        <taxon>eudicotyledons</taxon>
        <taxon>Gunneridae</taxon>
        <taxon>Pentapetalae</taxon>
        <taxon>rosids</taxon>
        <taxon>malvids</taxon>
        <taxon>Malvales</taxon>
        <taxon>Malvaceae</taxon>
        <taxon>Grewioideae</taxon>
        <taxon>Apeibeae</taxon>
        <taxon>Corchorus</taxon>
    </lineage>
</organism>
<gene>
    <name evidence="1" type="ORF">COLO4_02477</name>
</gene>
<dbReference type="OrthoDB" id="10625303at2759"/>
<evidence type="ECO:0000313" key="2">
    <source>
        <dbReference type="Proteomes" id="UP000187203"/>
    </source>
</evidence>
<dbReference type="Proteomes" id="UP000187203">
    <property type="component" value="Unassembled WGS sequence"/>
</dbReference>
<name>A0A1R3L133_9ROSI</name>
<dbReference type="EMBL" id="AWUE01005459">
    <property type="protein sequence ID" value="OMP12988.1"/>
    <property type="molecule type" value="Genomic_DNA"/>
</dbReference>
<feature type="non-terminal residue" evidence="1">
    <location>
        <position position="128"/>
    </location>
</feature>